<reference evidence="4" key="2">
    <citation type="submission" date="2020-05" db="UniProtKB">
        <authorList>
            <consortium name="EnsemblMetazoa"/>
        </authorList>
    </citation>
    <scope>IDENTIFICATION</scope>
    <source>
        <strain evidence="4">MINIMUS1</strain>
    </source>
</reference>
<accession>A0A182WLB0</accession>
<evidence type="ECO:0000259" key="3">
    <source>
        <dbReference type="PROSITE" id="PS50158"/>
    </source>
</evidence>
<reference evidence="5" key="1">
    <citation type="submission" date="2013-03" db="EMBL/GenBank/DDBJ databases">
        <title>The Genome Sequence of Anopheles minimus MINIMUS1.</title>
        <authorList>
            <consortium name="The Broad Institute Genomics Platform"/>
            <person name="Neafsey D.E."/>
            <person name="Walton C."/>
            <person name="Walker B."/>
            <person name="Young S.K."/>
            <person name="Zeng Q."/>
            <person name="Gargeya S."/>
            <person name="Fitzgerald M."/>
            <person name="Haas B."/>
            <person name="Abouelleil A."/>
            <person name="Allen A.W."/>
            <person name="Alvarado L."/>
            <person name="Arachchi H.M."/>
            <person name="Berlin A.M."/>
            <person name="Chapman S.B."/>
            <person name="Gainer-Dewar J."/>
            <person name="Goldberg J."/>
            <person name="Griggs A."/>
            <person name="Gujja S."/>
            <person name="Hansen M."/>
            <person name="Howarth C."/>
            <person name="Imamovic A."/>
            <person name="Ireland A."/>
            <person name="Larimer J."/>
            <person name="McCowan C."/>
            <person name="Murphy C."/>
            <person name="Pearson M."/>
            <person name="Poon T.W."/>
            <person name="Priest M."/>
            <person name="Roberts A."/>
            <person name="Saif S."/>
            <person name="Shea T."/>
            <person name="Sisk P."/>
            <person name="Sykes S."/>
            <person name="Wortman J."/>
            <person name="Nusbaum C."/>
            <person name="Birren B."/>
        </authorList>
    </citation>
    <scope>NUCLEOTIDE SEQUENCE [LARGE SCALE GENOMIC DNA]</scope>
    <source>
        <strain evidence="5">MINIMUS1</strain>
    </source>
</reference>
<feature type="region of interest" description="Disordered" evidence="2">
    <location>
        <begin position="1"/>
        <end position="22"/>
    </location>
</feature>
<feature type="domain" description="CCHC-type" evidence="3">
    <location>
        <begin position="404"/>
        <end position="420"/>
    </location>
</feature>
<evidence type="ECO:0000313" key="5">
    <source>
        <dbReference type="Proteomes" id="UP000075920"/>
    </source>
</evidence>
<feature type="domain" description="CCHC-type" evidence="3">
    <location>
        <begin position="425"/>
        <end position="440"/>
    </location>
</feature>
<feature type="region of interest" description="Disordered" evidence="2">
    <location>
        <begin position="134"/>
        <end position="159"/>
    </location>
</feature>
<name>A0A182WLB0_9DIPT</name>
<dbReference type="InterPro" id="IPR001878">
    <property type="entry name" value="Znf_CCHC"/>
</dbReference>
<dbReference type="Gene3D" id="4.10.60.10">
    <property type="entry name" value="Zinc finger, CCHC-type"/>
    <property type="match status" value="1"/>
</dbReference>
<organism evidence="4 5">
    <name type="scientific">Anopheles minimus</name>
    <dbReference type="NCBI Taxonomy" id="112268"/>
    <lineage>
        <taxon>Eukaryota</taxon>
        <taxon>Metazoa</taxon>
        <taxon>Ecdysozoa</taxon>
        <taxon>Arthropoda</taxon>
        <taxon>Hexapoda</taxon>
        <taxon>Insecta</taxon>
        <taxon>Pterygota</taxon>
        <taxon>Neoptera</taxon>
        <taxon>Endopterygota</taxon>
        <taxon>Diptera</taxon>
        <taxon>Nematocera</taxon>
        <taxon>Culicoidea</taxon>
        <taxon>Culicidae</taxon>
        <taxon>Anophelinae</taxon>
        <taxon>Anopheles</taxon>
    </lineage>
</organism>
<sequence>MYSSKGKASKSGGGSSHKAKLSADLKSRTIQYLQRGQKKYELKTQQLEEDPRSGVIRSLGLGDIDGLLSYDDSASELSEDSFEKLAADYDLLLNDVELLEAKEKLWNSERETLQRHISLLKLETEMLQQKVAQLEGRSDLSTDAAQPGPSKSSKTSPTTIAVQSPVLTPAAESCSTVAAAKTKQSEAEKEPVAQKASKSKPQQQVSQNAGKSSKKAQKGQQSQTESCEEDRKEKTKGRKKRTPDLIFVRPAPGQSYLDILRTLRKCEELCKNPVVVEKHRRLENDVLLMRLKRSADSKAVESVIRKAVGDNGTVTMTTPMSTITCTNLDGLTVAKELHKAILKHHGVNVKLDDIQLKNAGHGVQRARIRLAARDGKKLDGQQLVIGTSTVTFRLEMPKPPEEERCFRCAGLGHQARECQEKQALCFRCGKDGHRASDCKNAPKCQVCKGEHKTGSRKCVQSAEAVALAVAF</sequence>
<keyword evidence="1" id="KW-0863">Zinc-finger</keyword>
<evidence type="ECO:0000256" key="2">
    <source>
        <dbReference type="SAM" id="MobiDB-lite"/>
    </source>
</evidence>
<dbReference type="Pfam" id="PF00098">
    <property type="entry name" value="zf-CCHC"/>
    <property type="match status" value="2"/>
</dbReference>
<dbReference type="GO" id="GO:0008270">
    <property type="term" value="F:zinc ion binding"/>
    <property type="evidence" value="ECO:0007669"/>
    <property type="project" value="UniProtKB-KW"/>
</dbReference>
<evidence type="ECO:0000256" key="1">
    <source>
        <dbReference type="PROSITE-ProRule" id="PRU00047"/>
    </source>
</evidence>
<feature type="compositionally biased region" description="Low complexity" evidence="2">
    <location>
        <begin position="193"/>
        <end position="211"/>
    </location>
</feature>
<dbReference type="AlphaFoldDB" id="A0A182WLB0"/>
<feature type="compositionally biased region" description="Basic and acidic residues" evidence="2">
    <location>
        <begin position="183"/>
        <end position="192"/>
    </location>
</feature>
<dbReference type="STRING" id="112268.A0A182WLB0"/>
<dbReference type="EnsemblMetazoa" id="AMIN011189-RA">
    <property type="protein sequence ID" value="AMIN011189-PA"/>
    <property type="gene ID" value="AMIN011189"/>
</dbReference>
<dbReference type="PROSITE" id="PS50158">
    <property type="entry name" value="ZF_CCHC"/>
    <property type="match status" value="2"/>
</dbReference>
<keyword evidence="1" id="KW-0862">Zinc</keyword>
<dbReference type="InterPro" id="IPR036875">
    <property type="entry name" value="Znf_CCHC_sf"/>
</dbReference>
<dbReference type="SMART" id="SM00343">
    <property type="entry name" value="ZnF_C2HC"/>
    <property type="match status" value="2"/>
</dbReference>
<keyword evidence="1" id="KW-0479">Metal-binding</keyword>
<dbReference type="VEuPathDB" id="VectorBase:AMIN011189"/>
<proteinExistence type="predicted"/>
<feature type="region of interest" description="Disordered" evidence="2">
    <location>
        <begin position="181"/>
        <end position="243"/>
    </location>
</feature>
<feature type="compositionally biased region" description="Low complexity" evidence="2">
    <location>
        <begin position="149"/>
        <end position="159"/>
    </location>
</feature>
<dbReference type="GO" id="GO:0003676">
    <property type="term" value="F:nucleic acid binding"/>
    <property type="evidence" value="ECO:0007669"/>
    <property type="project" value="InterPro"/>
</dbReference>
<protein>
    <recommendedName>
        <fullName evidence="3">CCHC-type domain-containing protein</fullName>
    </recommendedName>
</protein>
<feature type="compositionally biased region" description="Low complexity" evidence="2">
    <location>
        <begin position="1"/>
        <end position="10"/>
    </location>
</feature>
<dbReference type="SUPFAM" id="SSF57756">
    <property type="entry name" value="Retrovirus zinc finger-like domains"/>
    <property type="match status" value="1"/>
</dbReference>
<evidence type="ECO:0000313" key="4">
    <source>
        <dbReference type="EnsemblMetazoa" id="AMIN011189-PA"/>
    </source>
</evidence>
<keyword evidence="5" id="KW-1185">Reference proteome</keyword>
<dbReference type="Proteomes" id="UP000075920">
    <property type="component" value="Unassembled WGS sequence"/>
</dbReference>